<reference evidence="6 7" key="1">
    <citation type="journal article" date="2019" name="Int. J. Syst. Evol. Microbiol.">
        <title>The Global Catalogue of Microorganisms (GCM) 10K type strain sequencing project: providing services to taxonomists for standard genome sequencing and annotation.</title>
        <authorList>
            <consortium name="The Broad Institute Genomics Platform"/>
            <consortium name="The Broad Institute Genome Sequencing Center for Infectious Disease"/>
            <person name="Wu L."/>
            <person name="Ma J."/>
        </authorList>
    </citation>
    <scope>NUCLEOTIDE SEQUENCE [LARGE SCALE GENOMIC DNA]</scope>
    <source>
        <strain evidence="6 7">JCM 13023</strain>
    </source>
</reference>
<keyword evidence="7" id="KW-1185">Reference proteome</keyword>
<dbReference type="PRINTS" id="PR00455">
    <property type="entry name" value="HTHTETR"/>
</dbReference>
<dbReference type="Proteomes" id="UP001500653">
    <property type="component" value="Unassembled WGS sequence"/>
</dbReference>
<evidence type="ECO:0000313" key="6">
    <source>
        <dbReference type="EMBL" id="GAA1234789.1"/>
    </source>
</evidence>
<evidence type="ECO:0000256" key="3">
    <source>
        <dbReference type="ARBA" id="ARBA00023163"/>
    </source>
</evidence>
<keyword evidence="2 4" id="KW-0238">DNA-binding</keyword>
<feature type="domain" description="HTH tetR-type" evidence="5">
    <location>
        <begin position="16"/>
        <end position="76"/>
    </location>
</feature>
<evidence type="ECO:0000256" key="1">
    <source>
        <dbReference type="ARBA" id="ARBA00023015"/>
    </source>
</evidence>
<dbReference type="SUPFAM" id="SSF48498">
    <property type="entry name" value="Tetracyclin repressor-like, C-terminal domain"/>
    <property type="match status" value="1"/>
</dbReference>
<dbReference type="Gene3D" id="1.10.357.10">
    <property type="entry name" value="Tetracycline Repressor, domain 2"/>
    <property type="match status" value="1"/>
</dbReference>
<organism evidence="6 7">
    <name type="scientific">Prauserella halophila</name>
    <dbReference type="NCBI Taxonomy" id="185641"/>
    <lineage>
        <taxon>Bacteria</taxon>
        <taxon>Bacillati</taxon>
        <taxon>Actinomycetota</taxon>
        <taxon>Actinomycetes</taxon>
        <taxon>Pseudonocardiales</taxon>
        <taxon>Pseudonocardiaceae</taxon>
        <taxon>Prauserella</taxon>
    </lineage>
</organism>
<dbReference type="InterPro" id="IPR011075">
    <property type="entry name" value="TetR_C"/>
</dbReference>
<gene>
    <name evidence="6" type="ORF">GCM10009676_18240</name>
</gene>
<protein>
    <submittedName>
        <fullName evidence="6">TetR/AcrR family transcriptional regulator</fullName>
    </submittedName>
</protein>
<dbReference type="InterPro" id="IPR036271">
    <property type="entry name" value="Tet_transcr_reg_TetR-rel_C_sf"/>
</dbReference>
<dbReference type="PROSITE" id="PS50977">
    <property type="entry name" value="HTH_TETR_2"/>
    <property type="match status" value="1"/>
</dbReference>
<dbReference type="PANTHER" id="PTHR47506">
    <property type="entry name" value="TRANSCRIPTIONAL REGULATORY PROTEIN"/>
    <property type="match status" value="1"/>
</dbReference>
<dbReference type="InterPro" id="IPR009057">
    <property type="entry name" value="Homeodomain-like_sf"/>
</dbReference>
<evidence type="ECO:0000256" key="2">
    <source>
        <dbReference type="ARBA" id="ARBA00023125"/>
    </source>
</evidence>
<proteinExistence type="predicted"/>
<comment type="caution">
    <text evidence="6">The sequence shown here is derived from an EMBL/GenBank/DDBJ whole genome shotgun (WGS) entry which is preliminary data.</text>
</comment>
<dbReference type="Pfam" id="PF16925">
    <property type="entry name" value="TetR_C_13"/>
    <property type="match status" value="1"/>
</dbReference>
<dbReference type="InterPro" id="IPR001647">
    <property type="entry name" value="HTH_TetR"/>
</dbReference>
<feature type="DNA-binding region" description="H-T-H motif" evidence="4">
    <location>
        <begin position="39"/>
        <end position="58"/>
    </location>
</feature>
<keyword evidence="1" id="KW-0805">Transcription regulation</keyword>
<dbReference type="PANTHER" id="PTHR47506:SF1">
    <property type="entry name" value="HTH-TYPE TRANSCRIPTIONAL REGULATOR YJDC"/>
    <property type="match status" value="1"/>
</dbReference>
<evidence type="ECO:0000259" key="5">
    <source>
        <dbReference type="PROSITE" id="PS50977"/>
    </source>
</evidence>
<dbReference type="Pfam" id="PF00440">
    <property type="entry name" value="TetR_N"/>
    <property type="match status" value="1"/>
</dbReference>
<dbReference type="EMBL" id="BAAALN010000005">
    <property type="protein sequence ID" value="GAA1234789.1"/>
    <property type="molecule type" value="Genomic_DNA"/>
</dbReference>
<evidence type="ECO:0000256" key="4">
    <source>
        <dbReference type="PROSITE-ProRule" id="PRU00335"/>
    </source>
</evidence>
<keyword evidence="3" id="KW-0804">Transcription</keyword>
<dbReference type="SUPFAM" id="SSF46689">
    <property type="entry name" value="Homeodomain-like"/>
    <property type="match status" value="1"/>
</dbReference>
<evidence type="ECO:0000313" key="7">
    <source>
        <dbReference type="Proteomes" id="UP001500653"/>
    </source>
</evidence>
<name>A0ABN1W498_9PSEU</name>
<sequence>MWWGRVGAMTEQPALTPAAERVLEVVEKLFYDNGIHAVGVDMIAAEAGVTKKTLYDRFGSKDAIVRLYLERRDVRWRAHVTGVVEQSGRFGPRRRVLLMFDALESWMAAENPRGCAFVNALAELPDPDHPARPAIAGEKQWVLDYLRQLVRDTGARNPRKLAASLFMLFEGATVAASLDVVAGAVAGARDAARQLLDAAL</sequence>
<accession>A0ABN1W498</accession>